<evidence type="ECO:0000313" key="10">
    <source>
        <dbReference type="Proteomes" id="UP000255233"/>
    </source>
</evidence>
<keyword evidence="4 7" id="KW-0812">Transmembrane</keyword>
<dbReference type="InterPro" id="IPR038377">
    <property type="entry name" value="Na/Glc_symporter_sf"/>
</dbReference>
<evidence type="ECO:0000256" key="2">
    <source>
        <dbReference type="ARBA" id="ARBA00007755"/>
    </source>
</evidence>
<dbReference type="PANTHER" id="PTHR30252:SF4">
    <property type="entry name" value="CARBON STARVATION"/>
    <property type="match status" value="1"/>
</dbReference>
<evidence type="ECO:0000256" key="6">
    <source>
        <dbReference type="ARBA" id="ARBA00023136"/>
    </source>
</evidence>
<dbReference type="OrthoDB" id="9761224at2"/>
<gene>
    <name evidence="9" type="primary">cstA</name>
    <name evidence="9" type="ORF">NCTC11190_02137</name>
</gene>
<feature type="transmembrane region" description="Helical" evidence="7">
    <location>
        <begin position="322"/>
        <end position="343"/>
    </location>
</feature>
<comment type="similarity">
    <text evidence="2">Belongs to the peptide transporter carbon starvation (CstA) (TC 2.A.114) family.</text>
</comment>
<accession>A0A379MVW1</accession>
<keyword evidence="5 7" id="KW-1133">Transmembrane helix</keyword>
<feature type="transmembrane region" description="Helical" evidence="7">
    <location>
        <begin position="443"/>
        <end position="467"/>
    </location>
</feature>
<evidence type="ECO:0000259" key="8">
    <source>
        <dbReference type="Pfam" id="PF02554"/>
    </source>
</evidence>
<comment type="subcellular location">
    <subcellularLocation>
        <location evidence="1">Cell membrane</location>
        <topology evidence="1">Multi-pass membrane protein</topology>
    </subcellularLocation>
</comment>
<proteinExistence type="inferred from homology"/>
<feature type="transmembrane region" description="Helical" evidence="7">
    <location>
        <begin position="226"/>
        <end position="246"/>
    </location>
</feature>
<dbReference type="AlphaFoldDB" id="A0A379MVW1"/>
<dbReference type="RefSeq" id="WP_027291323.1">
    <property type="nucleotide sequence ID" value="NZ_UGVL01000001.1"/>
</dbReference>
<evidence type="ECO:0000256" key="3">
    <source>
        <dbReference type="ARBA" id="ARBA00022475"/>
    </source>
</evidence>
<keyword evidence="6 7" id="KW-0472">Membrane</keyword>
<dbReference type="STRING" id="880526.GCA_000427365_01681"/>
<feature type="transmembrane region" description="Helical" evidence="7">
    <location>
        <begin position="267"/>
        <end position="290"/>
    </location>
</feature>
<evidence type="ECO:0000256" key="5">
    <source>
        <dbReference type="ARBA" id="ARBA00022989"/>
    </source>
</evidence>
<evidence type="ECO:0000256" key="7">
    <source>
        <dbReference type="SAM" id="Phobius"/>
    </source>
</evidence>
<reference evidence="9 10" key="1">
    <citation type="submission" date="2018-06" db="EMBL/GenBank/DDBJ databases">
        <authorList>
            <consortium name="Pathogen Informatics"/>
            <person name="Doyle S."/>
        </authorList>
    </citation>
    <scope>NUCLEOTIDE SEQUENCE [LARGE SCALE GENOMIC DNA]</scope>
    <source>
        <strain evidence="9 10">NCTC11190</strain>
    </source>
</reference>
<dbReference type="Pfam" id="PF02554">
    <property type="entry name" value="CstA"/>
    <property type="match status" value="2"/>
</dbReference>
<dbReference type="PANTHER" id="PTHR30252">
    <property type="entry name" value="INNER MEMBRANE PEPTIDE TRANSPORTER"/>
    <property type="match status" value="1"/>
</dbReference>
<feature type="transmembrane region" description="Helical" evidence="7">
    <location>
        <begin position="67"/>
        <end position="94"/>
    </location>
</feature>
<dbReference type="EMBL" id="UGVL01000001">
    <property type="protein sequence ID" value="SUE34899.1"/>
    <property type="molecule type" value="Genomic_DNA"/>
</dbReference>
<feature type="transmembrane region" description="Helical" evidence="7">
    <location>
        <begin position="389"/>
        <end position="409"/>
    </location>
</feature>
<name>A0A379MVW1_9BACT</name>
<organism evidence="9 10">
    <name type="scientific">Rikenella microfusus</name>
    <dbReference type="NCBI Taxonomy" id="28139"/>
    <lineage>
        <taxon>Bacteria</taxon>
        <taxon>Pseudomonadati</taxon>
        <taxon>Bacteroidota</taxon>
        <taxon>Bacteroidia</taxon>
        <taxon>Bacteroidales</taxon>
        <taxon>Rikenellaceae</taxon>
        <taxon>Rikenella</taxon>
    </lineage>
</organism>
<feature type="transmembrane region" description="Helical" evidence="7">
    <location>
        <begin position="129"/>
        <end position="148"/>
    </location>
</feature>
<evidence type="ECO:0000313" key="9">
    <source>
        <dbReference type="EMBL" id="SUE34899.1"/>
    </source>
</evidence>
<dbReference type="Gene3D" id="1.20.1730.10">
    <property type="entry name" value="Sodium/glucose cotransporter"/>
    <property type="match status" value="1"/>
</dbReference>
<dbReference type="GO" id="GO:0005886">
    <property type="term" value="C:plasma membrane"/>
    <property type="evidence" value="ECO:0007669"/>
    <property type="project" value="UniProtKB-SubCell"/>
</dbReference>
<feature type="domain" description="CstA N-terminal" evidence="8">
    <location>
        <begin position="155"/>
        <end position="287"/>
    </location>
</feature>
<feature type="transmembrane region" description="Helical" evidence="7">
    <location>
        <begin position="364"/>
        <end position="383"/>
    </location>
</feature>
<keyword evidence="3" id="KW-1003">Cell membrane</keyword>
<feature type="domain" description="CstA N-terminal" evidence="8">
    <location>
        <begin position="4"/>
        <end position="143"/>
    </location>
</feature>
<dbReference type="InterPro" id="IPR003706">
    <property type="entry name" value="CstA_N"/>
</dbReference>
<dbReference type="InterPro" id="IPR051605">
    <property type="entry name" value="CstA"/>
</dbReference>
<feature type="transmembrane region" description="Helical" evidence="7">
    <location>
        <begin position="184"/>
        <end position="206"/>
    </location>
</feature>
<protein>
    <submittedName>
        <fullName evidence="9">Carbon starvation protein A</fullName>
    </submittedName>
</protein>
<feature type="transmembrane region" description="Helical" evidence="7">
    <location>
        <begin position="416"/>
        <end position="437"/>
    </location>
</feature>
<keyword evidence="10" id="KW-1185">Reference proteome</keyword>
<evidence type="ECO:0000256" key="4">
    <source>
        <dbReference type="ARBA" id="ARBA00022692"/>
    </source>
</evidence>
<feature type="transmembrane region" description="Helical" evidence="7">
    <location>
        <begin position="160"/>
        <end position="177"/>
    </location>
</feature>
<dbReference type="Proteomes" id="UP000255233">
    <property type="component" value="Unassembled WGS sequence"/>
</dbReference>
<sequence>MITFLICLGLLIASYFTYARYLERRFEMDPAAEVPSETLRDGVDYLPLPVWKTFLIQLLNIAGLGPIFGALLGAMYGPVAFVWITVGSIFIGALQDYASGMISLKEGGLSFPEIVGKYMGMTVRQVMRAFTLFLMILVGAVFMVGPAGILEGFTGLTQSVWVWIILVYYVLATLLPIDKIIGRFYPVFGAALFIMAFGILGVLIFGPYRIPDLSASSFGNFTANPAGLPIVPTLFITIACGAVSGFHATQSPMMARCITNQRQGRPVFFGAMISEGVIALIWAAIGMAFWNGTEGLSAALAEHGNNAAWAVDIITNTTLGKAGAFLALLGVVAAPITSGDTAFRCARLIAADFLHMEQKQLRKRLYISVPIFLVGVAITLMPFDVIWKYFAWANQVLAAICLWTVTVYLGVRRQRWIIAFLPAAFMTFIVSFYIFIAEEGLHLPYYTGLAVGTALTAAIVGVMAWYLRSVRRGRIAI</sequence>
<dbReference type="GO" id="GO:0009267">
    <property type="term" value="P:cellular response to starvation"/>
    <property type="evidence" value="ECO:0007669"/>
    <property type="project" value="InterPro"/>
</dbReference>
<evidence type="ECO:0000256" key="1">
    <source>
        <dbReference type="ARBA" id="ARBA00004651"/>
    </source>
</evidence>